<reference evidence="14" key="1">
    <citation type="submission" date="2025-08" db="UniProtKB">
        <authorList>
            <consortium name="RefSeq"/>
        </authorList>
    </citation>
    <scope>IDENTIFICATION</scope>
</reference>
<evidence type="ECO:0000256" key="9">
    <source>
        <dbReference type="ARBA" id="ARBA00048336"/>
    </source>
</evidence>
<dbReference type="InterPro" id="IPR031675">
    <property type="entry name" value="STPPase_N"/>
</dbReference>
<keyword evidence="5" id="KW-0904">Protein phosphatase</keyword>
<dbReference type="FunFam" id="3.60.21.10:FF:000026">
    <property type="entry name" value="Serine/threonine-protein phosphatase"/>
    <property type="match status" value="1"/>
</dbReference>
<keyword evidence="13" id="KW-1185">Reference proteome</keyword>
<dbReference type="KEGG" id="goe:100901744"/>
<dbReference type="InterPro" id="IPR004843">
    <property type="entry name" value="Calcineurin-like_PHP"/>
</dbReference>
<comment type="similarity">
    <text evidence="2 11">Belongs to the PPP phosphatase family.</text>
</comment>
<dbReference type="InterPro" id="IPR029052">
    <property type="entry name" value="Metallo-depent_PP-like"/>
</dbReference>
<evidence type="ECO:0000256" key="6">
    <source>
        <dbReference type="ARBA" id="ARBA00023211"/>
    </source>
</evidence>
<evidence type="ECO:0000256" key="11">
    <source>
        <dbReference type="RuleBase" id="RU004273"/>
    </source>
</evidence>
<dbReference type="GO" id="GO:0005634">
    <property type="term" value="C:nucleus"/>
    <property type="evidence" value="ECO:0007669"/>
    <property type="project" value="TreeGrafter"/>
</dbReference>
<dbReference type="PANTHER" id="PTHR11668">
    <property type="entry name" value="SERINE/THREONINE PROTEIN PHOSPHATASE"/>
    <property type="match status" value="1"/>
</dbReference>
<evidence type="ECO:0000256" key="1">
    <source>
        <dbReference type="ARBA" id="ARBA00001936"/>
    </source>
</evidence>
<comment type="catalytic activity">
    <reaction evidence="8">
        <text>O-phospho-L-seryl-[protein] + H2O = L-seryl-[protein] + phosphate</text>
        <dbReference type="Rhea" id="RHEA:20629"/>
        <dbReference type="Rhea" id="RHEA-COMP:9863"/>
        <dbReference type="Rhea" id="RHEA-COMP:11604"/>
        <dbReference type="ChEBI" id="CHEBI:15377"/>
        <dbReference type="ChEBI" id="CHEBI:29999"/>
        <dbReference type="ChEBI" id="CHEBI:43474"/>
        <dbReference type="ChEBI" id="CHEBI:83421"/>
        <dbReference type="EC" id="3.1.3.16"/>
    </reaction>
</comment>
<evidence type="ECO:0000256" key="4">
    <source>
        <dbReference type="ARBA" id="ARBA00022801"/>
    </source>
</evidence>
<evidence type="ECO:0000256" key="8">
    <source>
        <dbReference type="ARBA" id="ARBA00047761"/>
    </source>
</evidence>
<gene>
    <name evidence="14" type="primary">LOC100901744</name>
</gene>
<dbReference type="GO" id="GO:0004722">
    <property type="term" value="F:protein serine/threonine phosphatase activity"/>
    <property type="evidence" value="ECO:0007669"/>
    <property type="project" value="UniProtKB-EC"/>
</dbReference>
<dbReference type="GeneID" id="100901744"/>
<evidence type="ECO:0000259" key="12">
    <source>
        <dbReference type="PROSITE" id="PS00125"/>
    </source>
</evidence>
<dbReference type="GO" id="GO:0007060">
    <property type="term" value="P:male meiosis chromosome segregation"/>
    <property type="evidence" value="ECO:0007669"/>
    <property type="project" value="UniProtKB-ARBA"/>
</dbReference>
<dbReference type="GO" id="GO:0031143">
    <property type="term" value="C:pseudopodium"/>
    <property type="evidence" value="ECO:0007669"/>
    <property type="project" value="UniProtKB-SubCell"/>
</dbReference>
<evidence type="ECO:0000256" key="7">
    <source>
        <dbReference type="ARBA" id="ARBA00037818"/>
    </source>
</evidence>
<dbReference type="EC" id="3.1.3.16" evidence="11"/>
<keyword evidence="4 11" id="KW-0378">Hydrolase</keyword>
<dbReference type="GO" id="GO:0005737">
    <property type="term" value="C:cytoplasm"/>
    <property type="evidence" value="ECO:0007669"/>
    <property type="project" value="TreeGrafter"/>
</dbReference>
<dbReference type="PANTHER" id="PTHR11668:SF300">
    <property type="entry name" value="SERINE_THREONINE-PROTEIN PHOSPHATASE"/>
    <property type="match status" value="1"/>
</dbReference>
<dbReference type="SMART" id="SM00156">
    <property type="entry name" value="PP2Ac"/>
    <property type="match status" value="1"/>
</dbReference>
<dbReference type="InterPro" id="IPR050341">
    <property type="entry name" value="PP1_catalytic_subunit"/>
</dbReference>
<accession>A0AAJ6QXM5</accession>
<dbReference type="SUPFAM" id="SSF56300">
    <property type="entry name" value="Metallo-dependent phosphatases"/>
    <property type="match status" value="1"/>
</dbReference>
<dbReference type="GO" id="GO:0018991">
    <property type="term" value="P:egg-laying behavior"/>
    <property type="evidence" value="ECO:0007669"/>
    <property type="project" value="UniProtKB-ARBA"/>
</dbReference>
<comment type="cofactor">
    <cofactor evidence="1">
        <name>Mn(2+)</name>
        <dbReference type="ChEBI" id="CHEBI:29035"/>
    </cofactor>
</comment>
<dbReference type="InterPro" id="IPR006186">
    <property type="entry name" value="Ser/Thr-sp_prot-phosphatase"/>
</dbReference>
<dbReference type="PROSITE" id="PS00125">
    <property type="entry name" value="SER_THR_PHOSPHATASE"/>
    <property type="match status" value="1"/>
</dbReference>
<feature type="domain" description="Serine/threonine specific protein phosphatases" evidence="12">
    <location>
        <begin position="121"/>
        <end position="126"/>
    </location>
</feature>
<comment type="catalytic activity">
    <reaction evidence="9 11">
        <text>O-phospho-L-threonyl-[protein] + H2O = L-threonyl-[protein] + phosphate</text>
        <dbReference type="Rhea" id="RHEA:47004"/>
        <dbReference type="Rhea" id="RHEA-COMP:11060"/>
        <dbReference type="Rhea" id="RHEA-COMP:11605"/>
        <dbReference type="ChEBI" id="CHEBI:15377"/>
        <dbReference type="ChEBI" id="CHEBI:30013"/>
        <dbReference type="ChEBI" id="CHEBI:43474"/>
        <dbReference type="ChEBI" id="CHEBI:61977"/>
        <dbReference type="EC" id="3.1.3.16"/>
    </reaction>
</comment>
<dbReference type="GO" id="GO:0046872">
    <property type="term" value="F:metal ion binding"/>
    <property type="evidence" value="ECO:0007669"/>
    <property type="project" value="UniProtKB-KW"/>
</dbReference>
<keyword evidence="6" id="KW-0464">Manganese</keyword>
<name>A0AAJ6QXM5_9ACAR</name>
<proteinExistence type="inferred from homology"/>
<protein>
    <recommendedName>
        <fullName evidence="11">Serine/threonine-protein phosphatase</fullName>
        <ecNumber evidence="11">3.1.3.16</ecNumber>
    </recommendedName>
</protein>
<evidence type="ECO:0000313" key="14">
    <source>
        <dbReference type="RefSeq" id="XP_003747162.1"/>
    </source>
</evidence>
<evidence type="ECO:0000256" key="3">
    <source>
        <dbReference type="ARBA" id="ARBA00022723"/>
    </source>
</evidence>
<organism evidence="13 14">
    <name type="scientific">Galendromus occidentalis</name>
    <name type="common">western predatory mite</name>
    <dbReference type="NCBI Taxonomy" id="34638"/>
    <lineage>
        <taxon>Eukaryota</taxon>
        <taxon>Metazoa</taxon>
        <taxon>Ecdysozoa</taxon>
        <taxon>Arthropoda</taxon>
        <taxon>Chelicerata</taxon>
        <taxon>Arachnida</taxon>
        <taxon>Acari</taxon>
        <taxon>Parasitiformes</taxon>
        <taxon>Mesostigmata</taxon>
        <taxon>Gamasina</taxon>
        <taxon>Phytoseioidea</taxon>
        <taxon>Phytoseiidae</taxon>
        <taxon>Typhlodrominae</taxon>
        <taxon>Galendromus</taxon>
    </lineage>
</organism>
<comment type="subcellular location">
    <subcellularLocation>
        <location evidence="7">Cell projection</location>
        <location evidence="7">Pseudopodium</location>
    </subcellularLocation>
</comment>
<evidence type="ECO:0000256" key="2">
    <source>
        <dbReference type="ARBA" id="ARBA00008294"/>
    </source>
</evidence>
<keyword evidence="3" id="KW-0479">Metal-binding</keyword>
<dbReference type="Pfam" id="PF16891">
    <property type="entry name" value="STPPase_N"/>
    <property type="match status" value="1"/>
</dbReference>
<sequence>MVIDPVVDAVITKLLAARNVSGQTDTRVDLGLPEIIEITNRVSQIFSAESMLLEISPPLRIFGDVHGQFNDLLKLLNGTGIPPESRYLFLGDYVDRGAHSIEVVLLLFAFKIKYPGDVFLLRGNHEVQPVNRRYGFFHEVTARYNVETYRRFGTVFSYMPVAAIVGGKIFCVHGGISPDLHSLDQIRNIPRPALVPKQGLLTDLLWADPDPRADGFAFNRERGVSIVFGPEEVKDFLRRFDMDLICRGHQMCAQGFQFFAGGKLMTLFSAPNYCGQFGNAAAVLSVQADLKCDVNVFVPLPRTLSCSESSVNDS</sequence>
<dbReference type="Gene3D" id="3.60.21.10">
    <property type="match status" value="1"/>
</dbReference>
<dbReference type="RefSeq" id="XP_003747162.1">
    <property type="nucleotide sequence ID" value="XM_003747114.1"/>
</dbReference>
<dbReference type="GO" id="GO:0097723">
    <property type="term" value="P:amoeboid sperm motility"/>
    <property type="evidence" value="ECO:0007669"/>
    <property type="project" value="UniProtKB-ARBA"/>
</dbReference>
<dbReference type="Proteomes" id="UP000694867">
    <property type="component" value="Unplaced"/>
</dbReference>
<dbReference type="GO" id="GO:0031272">
    <property type="term" value="P:regulation of pseudopodium assembly"/>
    <property type="evidence" value="ECO:0007669"/>
    <property type="project" value="UniProtKB-ARBA"/>
</dbReference>
<dbReference type="PRINTS" id="PR00114">
    <property type="entry name" value="STPHPHTASE"/>
</dbReference>
<evidence type="ECO:0000256" key="5">
    <source>
        <dbReference type="ARBA" id="ARBA00022912"/>
    </source>
</evidence>
<evidence type="ECO:0000313" key="13">
    <source>
        <dbReference type="Proteomes" id="UP000694867"/>
    </source>
</evidence>
<comment type="function">
    <text evidence="10">Probable phosphatase which plays a redundant role with gsp-4 in spermatogenesis by regulating sister chromatid segregation during meiosis. In addition, involved in sperm motility by controlling the dynamic disassembly of major sperm proteins (MSP) in the spermatozoan pseudopodium.</text>
</comment>
<dbReference type="AlphaFoldDB" id="A0AAJ6QXM5"/>
<evidence type="ECO:0000256" key="10">
    <source>
        <dbReference type="ARBA" id="ARBA00054219"/>
    </source>
</evidence>
<dbReference type="Pfam" id="PF00149">
    <property type="entry name" value="Metallophos"/>
    <property type="match status" value="1"/>
</dbReference>